<dbReference type="Proteomes" id="UP001602119">
    <property type="component" value="Unassembled WGS sequence"/>
</dbReference>
<reference evidence="1 2" key="1">
    <citation type="submission" date="2024-10" db="EMBL/GenBank/DDBJ databases">
        <title>The Natural Products Discovery Center: Release of the First 8490 Sequenced Strains for Exploring Actinobacteria Biosynthetic Diversity.</title>
        <authorList>
            <person name="Kalkreuter E."/>
            <person name="Kautsar S.A."/>
            <person name="Yang D."/>
            <person name="Bader C.D."/>
            <person name="Teijaro C.N."/>
            <person name="Fluegel L."/>
            <person name="Davis C.M."/>
            <person name="Simpson J.R."/>
            <person name="Lauterbach L."/>
            <person name="Steele A.D."/>
            <person name="Gui C."/>
            <person name="Meng S."/>
            <person name="Li G."/>
            <person name="Viehrig K."/>
            <person name="Ye F."/>
            <person name="Su P."/>
            <person name="Kiefer A.F."/>
            <person name="Nichols A."/>
            <person name="Cepeda A.J."/>
            <person name="Yan W."/>
            <person name="Fan B."/>
            <person name="Jiang Y."/>
            <person name="Adhikari A."/>
            <person name="Zheng C.-J."/>
            <person name="Schuster L."/>
            <person name="Cowan T.M."/>
            <person name="Smanski M.J."/>
            <person name="Chevrette M.G."/>
            <person name="De Carvalho L.P.S."/>
            <person name="Shen B."/>
        </authorList>
    </citation>
    <scope>NUCLEOTIDE SEQUENCE [LARGE SCALE GENOMIC DNA]</scope>
    <source>
        <strain evidence="1 2">NPDC001281</strain>
    </source>
</reference>
<keyword evidence="2" id="KW-1185">Reference proteome</keyword>
<comment type="caution">
    <text evidence="1">The sequence shown here is derived from an EMBL/GenBank/DDBJ whole genome shotgun (WGS) entry which is preliminary data.</text>
</comment>
<protein>
    <submittedName>
        <fullName evidence="1">Uncharacterized protein</fullName>
    </submittedName>
</protein>
<evidence type="ECO:0000313" key="1">
    <source>
        <dbReference type="EMBL" id="MFF4777639.1"/>
    </source>
</evidence>
<organism evidence="1 2">
    <name type="scientific">Microtetraspora fusca</name>
    <dbReference type="NCBI Taxonomy" id="1997"/>
    <lineage>
        <taxon>Bacteria</taxon>
        <taxon>Bacillati</taxon>
        <taxon>Actinomycetota</taxon>
        <taxon>Actinomycetes</taxon>
        <taxon>Streptosporangiales</taxon>
        <taxon>Streptosporangiaceae</taxon>
        <taxon>Microtetraspora</taxon>
    </lineage>
</organism>
<sequence>MTTTSTSSEPCEFVALGGPRQWYGYCEGHDCMSLATYDGPKEAKAEFVCDKGTGIRFLMAIGTHPHDVQVLDLTGLHAVTRRHVKGDRGTAGLKLWRWIADGQVEPVTLRCAERGGPYGEPEPWQIWVAEGPDGPEDQYAYVIVDLTN</sequence>
<accession>A0ABW6VIP3</accession>
<name>A0ABW6VIP3_MICFU</name>
<dbReference type="RefSeq" id="WP_387346143.1">
    <property type="nucleotide sequence ID" value="NZ_JBIAXI010000024.1"/>
</dbReference>
<evidence type="ECO:0000313" key="2">
    <source>
        <dbReference type="Proteomes" id="UP001602119"/>
    </source>
</evidence>
<gene>
    <name evidence="1" type="ORF">ACFY05_32910</name>
</gene>
<proteinExistence type="predicted"/>
<dbReference type="EMBL" id="JBIAXI010000024">
    <property type="protein sequence ID" value="MFF4777639.1"/>
    <property type="molecule type" value="Genomic_DNA"/>
</dbReference>